<feature type="active site" description="Proton acceptor" evidence="8">
    <location>
        <position position="61"/>
    </location>
</feature>
<evidence type="ECO:0000256" key="4">
    <source>
        <dbReference type="ARBA" id="ARBA00022822"/>
    </source>
</evidence>
<evidence type="ECO:0000256" key="5">
    <source>
        <dbReference type="ARBA" id="ARBA00023141"/>
    </source>
</evidence>
<accession>A0ABW0YS66</accession>
<comment type="subunit">
    <text evidence="2 8">Tetramer of two alpha and two beta chains.</text>
</comment>
<dbReference type="RefSeq" id="WP_385942844.1">
    <property type="nucleotide sequence ID" value="NZ_JBHSOZ010000010.1"/>
</dbReference>
<proteinExistence type="inferred from homology"/>
<keyword evidence="11" id="KW-1185">Reference proteome</keyword>
<organism evidence="10 11">
    <name type="scientific">Thalassorhabdus alkalitolerans</name>
    <dbReference type="NCBI Taxonomy" id="2282697"/>
    <lineage>
        <taxon>Bacteria</taxon>
        <taxon>Bacillati</taxon>
        <taxon>Bacillota</taxon>
        <taxon>Bacilli</taxon>
        <taxon>Bacillales</taxon>
        <taxon>Bacillaceae</taxon>
        <taxon>Thalassorhabdus</taxon>
    </lineage>
</organism>
<dbReference type="PROSITE" id="PS00167">
    <property type="entry name" value="TRP_SYNTHASE_ALPHA"/>
    <property type="match status" value="1"/>
</dbReference>
<dbReference type="InterPro" id="IPR013785">
    <property type="entry name" value="Aldolase_TIM"/>
</dbReference>
<dbReference type="Proteomes" id="UP001596142">
    <property type="component" value="Unassembled WGS sequence"/>
</dbReference>
<dbReference type="GO" id="GO:0004834">
    <property type="term" value="F:tryptophan synthase activity"/>
    <property type="evidence" value="ECO:0007669"/>
    <property type="project" value="UniProtKB-EC"/>
</dbReference>
<dbReference type="InterPro" id="IPR002028">
    <property type="entry name" value="Trp_synthase_suA"/>
</dbReference>
<dbReference type="Pfam" id="PF00290">
    <property type="entry name" value="Trp_syntA"/>
    <property type="match status" value="1"/>
</dbReference>
<evidence type="ECO:0000256" key="9">
    <source>
        <dbReference type="RuleBase" id="RU003662"/>
    </source>
</evidence>
<evidence type="ECO:0000256" key="2">
    <source>
        <dbReference type="ARBA" id="ARBA00011270"/>
    </source>
</evidence>
<dbReference type="InterPro" id="IPR011060">
    <property type="entry name" value="RibuloseP-bd_barrel"/>
</dbReference>
<dbReference type="Gene3D" id="3.20.20.70">
    <property type="entry name" value="Aldolase class I"/>
    <property type="match status" value="1"/>
</dbReference>
<keyword evidence="5 8" id="KW-0057">Aromatic amino acid biosynthesis</keyword>
<evidence type="ECO:0000313" key="10">
    <source>
        <dbReference type="EMBL" id="MFC5714230.1"/>
    </source>
</evidence>
<comment type="catalytic activity">
    <reaction evidence="7 8">
        <text>(1S,2R)-1-C-(indol-3-yl)glycerol 3-phosphate + L-serine = D-glyceraldehyde 3-phosphate + L-tryptophan + H2O</text>
        <dbReference type="Rhea" id="RHEA:10532"/>
        <dbReference type="ChEBI" id="CHEBI:15377"/>
        <dbReference type="ChEBI" id="CHEBI:33384"/>
        <dbReference type="ChEBI" id="CHEBI:57912"/>
        <dbReference type="ChEBI" id="CHEBI:58866"/>
        <dbReference type="ChEBI" id="CHEBI:59776"/>
        <dbReference type="EC" id="4.2.1.20"/>
    </reaction>
</comment>
<keyword evidence="4 8" id="KW-0822">Tryptophan biosynthesis</keyword>
<comment type="caution">
    <text evidence="10">The sequence shown here is derived from an EMBL/GenBank/DDBJ whole genome shotgun (WGS) entry which is preliminary data.</text>
</comment>
<comment type="pathway">
    <text evidence="1 8">Amino-acid biosynthesis; L-tryptophan biosynthesis; L-tryptophan from chorismate: step 5/5.</text>
</comment>
<keyword evidence="3 8" id="KW-0028">Amino-acid biosynthesis</keyword>
<gene>
    <name evidence="8 10" type="primary">trpA</name>
    <name evidence="10" type="ORF">ACFPU1_15880</name>
</gene>
<keyword evidence="6 8" id="KW-0456">Lyase</keyword>
<evidence type="ECO:0000256" key="3">
    <source>
        <dbReference type="ARBA" id="ARBA00022605"/>
    </source>
</evidence>
<comment type="similarity">
    <text evidence="8 9">Belongs to the TrpA family.</text>
</comment>
<sequence>MKTLRDNVQAAAKKASYPLFIPFIMAGDPDKETTIQLALALEEQGAHILELGIPYSDPLADGPVLQRSAERARGQGITLEKSLTLIPEMRKRGLTIPVVIFTYYNPILQFGEDRFINCAKESGADGVLVPDLPFEESQEFAKNAKENGLSFISLVAPTSKHRIEKIAKEAQGFLYCVSSLGVTGTRENFPPEAFSFIKQVKKHAEVPVAVGFGISKKEHVKDLQGSCDGVIIGSAIMKEVEKHKDRLKKESEREEAINSLKEFVAGIISS</sequence>
<dbReference type="EC" id="4.2.1.20" evidence="8"/>
<comment type="function">
    <text evidence="8">The alpha subunit is responsible for the aldol cleavage of indoleglycerol phosphate to indole and glyceraldehyde 3-phosphate.</text>
</comment>
<evidence type="ECO:0000256" key="6">
    <source>
        <dbReference type="ARBA" id="ARBA00023239"/>
    </source>
</evidence>
<protein>
    <recommendedName>
        <fullName evidence="8">Tryptophan synthase alpha chain</fullName>
        <ecNumber evidence="8">4.2.1.20</ecNumber>
    </recommendedName>
</protein>
<dbReference type="HAMAP" id="MF_00131">
    <property type="entry name" value="Trp_synth_alpha"/>
    <property type="match status" value="1"/>
</dbReference>
<dbReference type="InterPro" id="IPR018204">
    <property type="entry name" value="Trp_synthase_alpha_AS"/>
</dbReference>
<evidence type="ECO:0000256" key="8">
    <source>
        <dbReference type="HAMAP-Rule" id="MF_00131"/>
    </source>
</evidence>
<dbReference type="SUPFAM" id="SSF51366">
    <property type="entry name" value="Ribulose-phoshate binding barrel"/>
    <property type="match status" value="1"/>
</dbReference>
<name>A0ABW0YS66_9BACI</name>
<reference evidence="11" key="1">
    <citation type="journal article" date="2019" name="Int. J. Syst. Evol. Microbiol.">
        <title>The Global Catalogue of Microorganisms (GCM) 10K type strain sequencing project: providing services to taxonomists for standard genome sequencing and annotation.</title>
        <authorList>
            <consortium name="The Broad Institute Genomics Platform"/>
            <consortium name="The Broad Institute Genome Sequencing Center for Infectious Disease"/>
            <person name="Wu L."/>
            <person name="Ma J."/>
        </authorList>
    </citation>
    <scope>NUCLEOTIDE SEQUENCE [LARGE SCALE GENOMIC DNA]</scope>
    <source>
        <strain evidence="11">CECT 7184</strain>
    </source>
</reference>
<dbReference type="NCBIfam" id="TIGR00262">
    <property type="entry name" value="trpA"/>
    <property type="match status" value="1"/>
</dbReference>
<dbReference type="CDD" id="cd04724">
    <property type="entry name" value="Tryptophan_synthase_alpha"/>
    <property type="match status" value="1"/>
</dbReference>
<dbReference type="PANTHER" id="PTHR43406">
    <property type="entry name" value="TRYPTOPHAN SYNTHASE, ALPHA CHAIN"/>
    <property type="match status" value="1"/>
</dbReference>
<evidence type="ECO:0000256" key="7">
    <source>
        <dbReference type="ARBA" id="ARBA00049047"/>
    </source>
</evidence>
<feature type="active site" description="Proton acceptor" evidence="8">
    <location>
        <position position="50"/>
    </location>
</feature>
<dbReference type="PANTHER" id="PTHR43406:SF1">
    <property type="entry name" value="TRYPTOPHAN SYNTHASE ALPHA CHAIN, CHLOROPLASTIC"/>
    <property type="match status" value="1"/>
</dbReference>
<dbReference type="EMBL" id="JBHSOZ010000010">
    <property type="protein sequence ID" value="MFC5714230.1"/>
    <property type="molecule type" value="Genomic_DNA"/>
</dbReference>
<evidence type="ECO:0000256" key="1">
    <source>
        <dbReference type="ARBA" id="ARBA00004733"/>
    </source>
</evidence>
<evidence type="ECO:0000313" key="11">
    <source>
        <dbReference type="Proteomes" id="UP001596142"/>
    </source>
</evidence>